<name>E0SSU5_IGNAA</name>
<keyword evidence="5 7" id="KW-1133">Transmembrane helix</keyword>
<sequence>MGLLRYIAIRAGLIIPTVLILYTLVFIILRILPGDPVLAVLGTKNIPVEQLEEIRRSLGLDKPYYIQYFEYLWRVLHGDFGTSMIIRGRSIAIDLVERFPATVELSIAGLLVSLAIGIATGFLAAVKRDTKVDIGLRIFGIVTYTLFIPWVGLLFQLVFGVWLGLLPISGRIDPDINLQIITGLYVLDSLITGNMRAFTSALKHLILPALTLGLVLSGPYVRLVRNNLVKALESNYVFAYRARGVRERKILLHAFRNALIPVVTYAGLQFALLLGGAVLTETTFDWPGIGTYLVEKVSYRDYPAIQAVVIVFAFFVGFISLIVDLIYAVLDPRIRY</sequence>
<evidence type="ECO:0000256" key="1">
    <source>
        <dbReference type="ARBA" id="ARBA00004651"/>
    </source>
</evidence>
<protein>
    <submittedName>
        <fullName evidence="9">Binding-protein-dependent transport systems inner membrane component</fullName>
    </submittedName>
</protein>
<evidence type="ECO:0000256" key="2">
    <source>
        <dbReference type="ARBA" id="ARBA00022448"/>
    </source>
</evidence>
<dbReference type="PANTHER" id="PTHR43163">
    <property type="entry name" value="DIPEPTIDE TRANSPORT SYSTEM PERMEASE PROTEIN DPPB-RELATED"/>
    <property type="match status" value="1"/>
</dbReference>
<keyword evidence="10" id="KW-1185">Reference proteome</keyword>
<dbReference type="STRING" id="583356.Igag_0663"/>
<dbReference type="InterPro" id="IPR035906">
    <property type="entry name" value="MetI-like_sf"/>
</dbReference>
<dbReference type="CDD" id="cd06261">
    <property type="entry name" value="TM_PBP2"/>
    <property type="match status" value="1"/>
</dbReference>
<reference evidence="9 10" key="1">
    <citation type="journal article" date="2010" name="Stand. Genomic Sci.">
        <title>Complete genome sequence of Ignisphaera aggregans type strain (AQ1.S1).</title>
        <authorList>
            <person name="Goker M."/>
            <person name="Held B."/>
            <person name="Lapidus A."/>
            <person name="Nolan M."/>
            <person name="Spring S."/>
            <person name="Yasawong M."/>
            <person name="Lucas S."/>
            <person name="Glavina Del Rio T."/>
            <person name="Tice H."/>
            <person name="Cheng J.F."/>
            <person name="Goodwin L."/>
            <person name="Tapia R."/>
            <person name="Pitluck S."/>
            <person name="Liolios K."/>
            <person name="Ivanova N."/>
            <person name="Mavromatis K."/>
            <person name="Mikhailova N."/>
            <person name="Pati A."/>
            <person name="Chen A."/>
            <person name="Palaniappan K."/>
            <person name="Brambilla E."/>
            <person name="Land M."/>
            <person name="Hauser L."/>
            <person name="Chang Y.J."/>
            <person name="Jeffries C.D."/>
            <person name="Brettin T."/>
            <person name="Detter J.C."/>
            <person name="Han C."/>
            <person name="Rohde M."/>
            <person name="Sikorski J."/>
            <person name="Woyke T."/>
            <person name="Bristow J."/>
            <person name="Eisen J.A."/>
            <person name="Markowitz V."/>
            <person name="Hugenholtz P."/>
            <person name="Kyrpides N.C."/>
            <person name="Klenk H.P."/>
        </authorList>
    </citation>
    <scope>NUCLEOTIDE SEQUENCE [LARGE SCALE GENOMIC DNA]</scope>
    <source>
        <strain evidence="10">DSM 17230 / JCM 13409 / AQ1.S1</strain>
    </source>
</reference>
<feature type="transmembrane region" description="Helical" evidence="7">
    <location>
        <begin position="205"/>
        <end position="224"/>
    </location>
</feature>
<keyword evidence="6 7" id="KW-0472">Membrane</keyword>
<feature type="transmembrane region" description="Helical" evidence="7">
    <location>
        <begin position="138"/>
        <end position="165"/>
    </location>
</feature>
<feature type="transmembrane region" description="Helical" evidence="7">
    <location>
        <begin position="12"/>
        <end position="32"/>
    </location>
</feature>
<dbReference type="BioCyc" id="IAGG583356:GHAH-661-MONOMER"/>
<accession>E0SSU5</accession>
<dbReference type="Pfam" id="PF00528">
    <property type="entry name" value="BPD_transp_1"/>
    <property type="match status" value="1"/>
</dbReference>
<feature type="transmembrane region" description="Helical" evidence="7">
    <location>
        <begin position="258"/>
        <end position="279"/>
    </location>
</feature>
<dbReference type="PANTHER" id="PTHR43163:SF6">
    <property type="entry name" value="DIPEPTIDE TRANSPORT SYSTEM PERMEASE PROTEIN DPPB-RELATED"/>
    <property type="match status" value="1"/>
</dbReference>
<dbReference type="AlphaFoldDB" id="E0SSU5"/>
<feature type="transmembrane region" description="Helical" evidence="7">
    <location>
        <begin position="304"/>
        <end position="330"/>
    </location>
</feature>
<dbReference type="Proteomes" id="UP000001304">
    <property type="component" value="Chromosome"/>
</dbReference>
<evidence type="ECO:0000256" key="5">
    <source>
        <dbReference type="ARBA" id="ARBA00022989"/>
    </source>
</evidence>
<organism evidence="9 10">
    <name type="scientific">Ignisphaera aggregans (strain DSM 17230 / JCM 13409 / AQ1.S1)</name>
    <dbReference type="NCBI Taxonomy" id="583356"/>
    <lineage>
        <taxon>Archaea</taxon>
        <taxon>Thermoproteota</taxon>
        <taxon>Thermoprotei</taxon>
        <taxon>Desulfurococcales</taxon>
        <taxon>Desulfurococcaceae</taxon>
        <taxon>Ignisphaera</taxon>
    </lineage>
</organism>
<keyword evidence="4 7" id="KW-0812">Transmembrane</keyword>
<dbReference type="GO" id="GO:0005886">
    <property type="term" value="C:plasma membrane"/>
    <property type="evidence" value="ECO:0007669"/>
    <property type="project" value="UniProtKB-SubCell"/>
</dbReference>
<evidence type="ECO:0000256" key="3">
    <source>
        <dbReference type="ARBA" id="ARBA00022475"/>
    </source>
</evidence>
<dbReference type="EMBL" id="CP002098">
    <property type="protein sequence ID" value="ADM27495.1"/>
    <property type="molecule type" value="Genomic_DNA"/>
</dbReference>
<dbReference type="HOGENOM" id="CLU_036879_0_0_2"/>
<evidence type="ECO:0000256" key="4">
    <source>
        <dbReference type="ARBA" id="ARBA00022692"/>
    </source>
</evidence>
<evidence type="ECO:0000256" key="6">
    <source>
        <dbReference type="ARBA" id="ARBA00023136"/>
    </source>
</evidence>
<dbReference type="KEGG" id="iag:Igag_0663"/>
<proteinExistence type="inferred from homology"/>
<dbReference type="SUPFAM" id="SSF161098">
    <property type="entry name" value="MetI-like"/>
    <property type="match status" value="1"/>
</dbReference>
<dbReference type="Pfam" id="PF19300">
    <property type="entry name" value="BPD_transp_1_N"/>
    <property type="match status" value="1"/>
</dbReference>
<evidence type="ECO:0000256" key="7">
    <source>
        <dbReference type="RuleBase" id="RU363032"/>
    </source>
</evidence>
<evidence type="ECO:0000313" key="9">
    <source>
        <dbReference type="EMBL" id="ADM27495.1"/>
    </source>
</evidence>
<dbReference type="Gene3D" id="1.10.3720.10">
    <property type="entry name" value="MetI-like"/>
    <property type="match status" value="1"/>
</dbReference>
<keyword evidence="2 7" id="KW-0813">Transport</keyword>
<dbReference type="InterPro" id="IPR000515">
    <property type="entry name" value="MetI-like"/>
</dbReference>
<feature type="domain" description="ABC transmembrane type-1" evidence="8">
    <location>
        <begin position="99"/>
        <end position="327"/>
    </location>
</feature>
<evidence type="ECO:0000259" key="8">
    <source>
        <dbReference type="PROSITE" id="PS50928"/>
    </source>
</evidence>
<evidence type="ECO:0000313" key="10">
    <source>
        <dbReference type="Proteomes" id="UP000001304"/>
    </source>
</evidence>
<keyword evidence="3" id="KW-1003">Cell membrane</keyword>
<comment type="similarity">
    <text evidence="7">Belongs to the binding-protein-dependent transport system permease family.</text>
</comment>
<comment type="subcellular location">
    <subcellularLocation>
        <location evidence="1 7">Cell membrane</location>
        <topology evidence="1 7">Multi-pass membrane protein</topology>
    </subcellularLocation>
</comment>
<dbReference type="InterPro" id="IPR045621">
    <property type="entry name" value="BPD_transp_1_N"/>
</dbReference>
<dbReference type="GO" id="GO:0055085">
    <property type="term" value="P:transmembrane transport"/>
    <property type="evidence" value="ECO:0007669"/>
    <property type="project" value="InterPro"/>
</dbReference>
<feature type="transmembrane region" description="Helical" evidence="7">
    <location>
        <begin position="105"/>
        <end position="126"/>
    </location>
</feature>
<gene>
    <name evidence="9" type="ordered locus">Igag_0663</name>
</gene>
<dbReference type="PROSITE" id="PS50928">
    <property type="entry name" value="ABC_TM1"/>
    <property type="match status" value="1"/>
</dbReference>